<dbReference type="Proteomes" id="UP000031575">
    <property type="component" value="Unassembled WGS sequence"/>
</dbReference>
<sequence length="690" mass="74808">MAAPRRCNADILQALYKPLREHQTDNEVREIRLLYIDDPLSSDGPEDENDSQPMACRLQTCTVADAQRSQFYALSYAWGDPQDTLPMLVNGLVVPATRNLVLALQHVPVVEPRCRRQGLWVDALCINQADNHEKSAQVLMMKDIFSGAHETLVWLGPGDVQSRAALQLVRRIWADKVAMGGGGEGGGAGGGNDDIDNERLPQPEALAVPDVLTLVDRLGGASLFTTDVFAQRPYWFRVWTLQELILGRRCRLIAGHDACDRDWVLHASVAAFVDGPRPVEAKDDKDKETAAARISTSNSGSTVNTINAPLRAMACLRACMQRASYDPRDAIFGLCGIAYFGVAVDYDLSAHQLFCRVAAWLARPLGATDGGSRLHLLLGSAGLASRRSTCGLPSWVPDWSVWPVQRIIYTSKRMPVVPAAYVPSVAGDGTFALRLHGVRLGRLASAMPLGVFPGVVTSQAIESGTTANVSSRLAHLACAAEFLSGMSADAIVDKLVAPTSTPTAASTPLAGESFVVSLVELLANPYRRPRYPYAAVDVVSLLHCLVESGRVSLPASSAAEDTQNRPDDRTLSAVLDGNRTDALDRDTLLREAAYQFQQPTFESRFFGVEDIDRHAYVYFRTDNGLPGYAAVGVQPGDVVYLVAGCQDVVVVRPVGNRVRFLSLANIVGFAGHYDVNWDTLARKIEAVDIS</sequence>
<dbReference type="PANTHER" id="PTHR24148:SF82">
    <property type="entry name" value="HETEROKARYON INCOMPATIBILITY DOMAIN-CONTAINING PROTEIN"/>
    <property type="match status" value="1"/>
</dbReference>
<gene>
    <name evidence="2" type="ORF">SPBR_04139</name>
</gene>
<organism evidence="2 3">
    <name type="scientific">Sporothrix brasiliensis 5110</name>
    <dbReference type="NCBI Taxonomy" id="1398154"/>
    <lineage>
        <taxon>Eukaryota</taxon>
        <taxon>Fungi</taxon>
        <taxon>Dikarya</taxon>
        <taxon>Ascomycota</taxon>
        <taxon>Pezizomycotina</taxon>
        <taxon>Sordariomycetes</taxon>
        <taxon>Sordariomycetidae</taxon>
        <taxon>Ophiostomatales</taxon>
        <taxon>Ophiostomataceae</taxon>
        <taxon>Sporothrix</taxon>
    </lineage>
</organism>
<dbReference type="GeneID" id="63677343"/>
<dbReference type="InterPro" id="IPR010730">
    <property type="entry name" value="HET"/>
</dbReference>
<dbReference type="OrthoDB" id="5386682at2759"/>
<dbReference type="HOGENOM" id="CLU_004184_7_2_1"/>
<dbReference type="VEuPathDB" id="FungiDB:SPBR_04139"/>
<accession>A0A0C2F366</accession>
<reference evidence="2 3" key="1">
    <citation type="journal article" date="2014" name="BMC Genomics">
        <title>Comparative genomics of the major fungal agents of human and animal Sporotrichosis: Sporothrix schenckii and Sporothrix brasiliensis.</title>
        <authorList>
            <person name="Teixeira M.M."/>
            <person name="de Almeida L.G."/>
            <person name="Kubitschek-Barreira P."/>
            <person name="Alves F.L."/>
            <person name="Kioshima E.S."/>
            <person name="Abadio A.K."/>
            <person name="Fernandes L."/>
            <person name="Derengowski L.S."/>
            <person name="Ferreira K.S."/>
            <person name="Souza R.C."/>
            <person name="Ruiz J.C."/>
            <person name="de Andrade N.C."/>
            <person name="Paes H.C."/>
            <person name="Nicola A.M."/>
            <person name="Albuquerque P."/>
            <person name="Gerber A.L."/>
            <person name="Martins V.P."/>
            <person name="Peconick L.D."/>
            <person name="Neto A.V."/>
            <person name="Chaucanez C.B."/>
            <person name="Silva P.A."/>
            <person name="Cunha O.L."/>
            <person name="de Oliveira F.F."/>
            <person name="dos Santos T.C."/>
            <person name="Barros A.L."/>
            <person name="Soares M.A."/>
            <person name="de Oliveira L.M."/>
            <person name="Marini M.M."/>
            <person name="Villalobos-Duno H."/>
            <person name="Cunha M.M."/>
            <person name="de Hoog S."/>
            <person name="da Silveira J.F."/>
            <person name="Henrissat B."/>
            <person name="Nino-Vega G.A."/>
            <person name="Cisalpino P.S."/>
            <person name="Mora-Montes H.M."/>
            <person name="Almeida S.R."/>
            <person name="Stajich J.E."/>
            <person name="Lopes-Bezerra L.M."/>
            <person name="Vasconcelos A.T."/>
            <person name="Felipe M.S."/>
        </authorList>
    </citation>
    <scope>NUCLEOTIDE SEQUENCE [LARGE SCALE GENOMIC DNA]</scope>
    <source>
        <strain evidence="2 3">5110</strain>
    </source>
</reference>
<evidence type="ECO:0000313" key="2">
    <source>
        <dbReference type="EMBL" id="KIH93324.1"/>
    </source>
</evidence>
<dbReference type="PANTHER" id="PTHR24148">
    <property type="entry name" value="ANKYRIN REPEAT DOMAIN-CONTAINING PROTEIN 39 HOMOLOG-RELATED"/>
    <property type="match status" value="1"/>
</dbReference>
<comment type="caution">
    <text evidence="2">The sequence shown here is derived from an EMBL/GenBank/DDBJ whole genome shotgun (WGS) entry which is preliminary data.</text>
</comment>
<dbReference type="InterPro" id="IPR052895">
    <property type="entry name" value="HetReg/Transcr_Mod"/>
</dbReference>
<protein>
    <recommendedName>
        <fullName evidence="1">Heterokaryon incompatibility domain-containing protein</fullName>
    </recommendedName>
</protein>
<dbReference type="RefSeq" id="XP_040621334.1">
    <property type="nucleotide sequence ID" value="XM_040762422.1"/>
</dbReference>
<evidence type="ECO:0000259" key="1">
    <source>
        <dbReference type="Pfam" id="PF06985"/>
    </source>
</evidence>
<feature type="domain" description="Heterokaryon incompatibility" evidence="1">
    <location>
        <begin position="71"/>
        <end position="243"/>
    </location>
</feature>
<evidence type="ECO:0000313" key="3">
    <source>
        <dbReference type="Proteomes" id="UP000031575"/>
    </source>
</evidence>
<proteinExistence type="predicted"/>
<dbReference type="AlphaFoldDB" id="A0A0C2F366"/>
<name>A0A0C2F366_9PEZI</name>
<dbReference type="EMBL" id="AWTV01000005">
    <property type="protein sequence ID" value="KIH93324.1"/>
    <property type="molecule type" value="Genomic_DNA"/>
</dbReference>
<keyword evidence="3" id="KW-1185">Reference proteome</keyword>
<dbReference type="Pfam" id="PF06985">
    <property type="entry name" value="HET"/>
    <property type="match status" value="1"/>
</dbReference>